<dbReference type="InterPro" id="IPR007599">
    <property type="entry name" value="DER1"/>
</dbReference>
<evidence type="ECO:0000256" key="1">
    <source>
        <dbReference type="ARBA" id="ARBA00004477"/>
    </source>
</evidence>
<evidence type="ECO:0000256" key="6">
    <source>
        <dbReference type="ARBA" id="ARBA00023136"/>
    </source>
</evidence>
<dbReference type="AlphaFoldDB" id="A0A9P5ZFK2"/>
<keyword evidence="5 7" id="KW-1133">Transmembrane helix</keyword>
<evidence type="ECO:0000256" key="4">
    <source>
        <dbReference type="ARBA" id="ARBA00022824"/>
    </source>
</evidence>
<feature type="region of interest" description="Disordered" evidence="8">
    <location>
        <begin position="218"/>
        <end position="264"/>
    </location>
</feature>
<dbReference type="OrthoDB" id="1716531at2759"/>
<keyword evidence="4 7" id="KW-0256">Endoplasmic reticulum</keyword>
<organism evidence="9 10">
    <name type="scientific">Pholiota conissans</name>
    <dbReference type="NCBI Taxonomy" id="109636"/>
    <lineage>
        <taxon>Eukaryota</taxon>
        <taxon>Fungi</taxon>
        <taxon>Dikarya</taxon>
        <taxon>Basidiomycota</taxon>
        <taxon>Agaricomycotina</taxon>
        <taxon>Agaricomycetes</taxon>
        <taxon>Agaricomycetidae</taxon>
        <taxon>Agaricales</taxon>
        <taxon>Agaricineae</taxon>
        <taxon>Strophariaceae</taxon>
        <taxon>Pholiota</taxon>
    </lineage>
</organism>
<dbReference type="Proteomes" id="UP000807469">
    <property type="component" value="Unassembled WGS sequence"/>
</dbReference>
<dbReference type="EMBL" id="MU155131">
    <property type="protein sequence ID" value="KAF9486193.1"/>
    <property type="molecule type" value="Genomic_DNA"/>
</dbReference>
<evidence type="ECO:0000256" key="8">
    <source>
        <dbReference type="SAM" id="MobiDB-lite"/>
    </source>
</evidence>
<comment type="subcellular location">
    <subcellularLocation>
        <location evidence="1 7">Endoplasmic reticulum membrane</location>
        <topology evidence="1 7">Multi-pass membrane protein</topology>
    </subcellularLocation>
</comment>
<evidence type="ECO:0000313" key="10">
    <source>
        <dbReference type="Proteomes" id="UP000807469"/>
    </source>
</evidence>
<dbReference type="InterPro" id="IPR035952">
    <property type="entry name" value="Rhomboid-like_sf"/>
</dbReference>
<evidence type="ECO:0000256" key="2">
    <source>
        <dbReference type="ARBA" id="ARBA00008917"/>
    </source>
</evidence>
<feature type="transmembrane region" description="Helical" evidence="7">
    <location>
        <begin position="161"/>
        <end position="184"/>
    </location>
</feature>
<dbReference type="GO" id="GO:0005789">
    <property type="term" value="C:endoplasmic reticulum membrane"/>
    <property type="evidence" value="ECO:0007669"/>
    <property type="project" value="UniProtKB-SubCell"/>
</dbReference>
<comment type="function">
    <text evidence="7">May be involved in the degradation of misfolded endoplasmic reticulum (ER) luminal proteins.</text>
</comment>
<comment type="similarity">
    <text evidence="2 7">Belongs to the derlin family.</text>
</comment>
<feature type="transmembrane region" description="Helical" evidence="7">
    <location>
        <begin position="55"/>
        <end position="79"/>
    </location>
</feature>
<dbReference type="Pfam" id="PF04511">
    <property type="entry name" value="DER1"/>
    <property type="match status" value="1"/>
</dbReference>
<evidence type="ECO:0000256" key="7">
    <source>
        <dbReference type="RuleBase" id="RU363059"/>
    </source>
</evidence>
<name>A0A9P5ZFK2_9AGAR</name>
<proteinExistence type="inferred from homology"/>
<feature type="transmembrane region" description="Helical" evidence="7">
    <location>
        <begin position="14"/>
        <end position="34"/>
    </location>
</feature>
<dbReference type="PANTHER" id="PTHR11009">
    <property type="entry name" value="DER1-LIKE PROTEIN, DERLIN"/>
    <property type="match status" value="1"/>
</dbReference>
<sequence>MDQLIAEIKKIPPVTRFLVASSLGVTVPVLMKLVSPYSIVFFRPLVTKKLQIWRLYTSFFLGGDGLAYLFDLVMLYRTANDIETRSYPNRSSDLAWQTFWAGGAILAASLPLNGMLFFRPLLICLVYLYSSLAPPGAQTSIMGLVTIPIVFYPYVLIGMDFVVYGTGGAAMAVAGAAVGHLWWWTVWGGELGSRGLLGPYSNAPQWLRILFGEDGRPAQPPAAGGAAEGLARSGVHVTAPRPPPGAAAGSSTGHSWGSGRRLGT</sequence>
<dbReference type="SUPFAM" id="SSF144091">
    <property type="entry name" value="Rhomboid-like"/>
    <property type="match status" value="1"/>
</dbReference>
<feature type="compositionally biased region" description="Low complexity" evidence="8">
    <location>
        <begin position="221"/>
        <end position="231"/>
    </location>
</feature>
<keyword evidence="6 7" id="KW-0472">Membrane</keyword>
<comment type="caution">
    <text evidence="9">The sequence shown here is derived from an EMBL/GenBank/DDBJ whole genome shotgun (WGS) entry which is preliminary data.</text>
</comment>
<keyword evidence="10" id="KW-1185">Reference proteome</keyword>
<gene>
    <name evidence="9" type="ORF">BDN70DRAFT_237830</name>
</gene>
<evidence type="ECO:0000256" key="3">
    <source>
        <dbReference type="ARBA" id="ARBA00022692"/>
    </source>
</evidence>
<evidence type="ECO:0000313" key="9">
    <source>
        <dbReference type="EMBL" id="KAF9486193.1"/>
    </source>
</evidence>
<feature type="transmembrane region" description="Helical" evidence="7">
    <location>
        <begin position="136"/>
        <end position="155"/>
    </location>
</feature>
<dbReference type="GO" id="GO:0006950">
    <property type="term" value="P:response to stress"/>
    <property type="evidence" value="ECO:0007669"/>
    <property type="project" value="UniProtKB-ARBA"/>
</dbReference>
<protein>
    <recommendedName>
        <fullName evidence="7">Derlin</fullName>
    </recommendedName>
</protein>
<feature type="transmembrane region" description="Helical" evidence="7">
    <location>
        <begin position="99"/>
        <end position="129"/>
    </location>
</feature>
<accession>A0A9P5ZFK2</accession>
<reference evidence="9" key="1">
    <citation type="submission" date="2020-11" db="EMBL/GenBank/DDBJ databases">
        <authorList>
            <consortium name="DOE Joint Genome Institute"/>
            <person name="Ahrendt S."/>
            <person name="Riley R."/>
            <person name="Andreopoulos W."/>
            <person name="Labutti K."/>
            <person name="Pangilinan J."/>
            <person name="Ruiz-Duenas F.J."/>
            <person name="Barrasa J.M."/>
            <person name="Sanchez-Garcia M."/>
            <person name="Camarero S."/>
            <person name="Miyauchi S."/>
            <person name="Serrano A."/>
            <person name="Linde D."/>
            <person name="Babiker R."/>
            <person name="Drula E."/>
            <person name="Ayuso-Fernandez I."/>
            <person name="Pacheco R."/>
            <person name="Padilla G."/>
            <person name="Ferreira P."/>
            <person name="Barriuso J."/>
            <person name="Kellner H."/>
            <person name="Castanera R."/>
            <person name="Alfaro M."/>
            <person name="Ramirez L."/>
            <person name="Pisabarro A.G."/>
            <person name="Kuo A."/>
            <person name="Tritt A."/>
            <person name="Lipzen A."/>
            <person name="He G."/>
            <person name="Yan M."/>
            <person name="Ng V."/>
            <person name="Cullen D."/>
            <person name="Martin F."/>
            <person name="Rosso M.-N."/>
            <person name="Henrissat B."/>
            <person name="Hibbett D."/>
            <person name="Martinez A.T."/>
            <person name="Grigoriev I.V."/>
        </authorList>
    </citation>
    <scope>NUCLEOTIDE SEQUENCE</scope>
    <source>
        <strain evidence="9">CIRM-BRFM 674</strain>
    </source>
</reference>
<feature type="compositionally biased region" description="Low complexity" evidence="8">
    <location>
        <begin position="246"/>
        <end position="264"/>
    </location>
</feature>
<evidence type="ECO:0000256" key="5">
    <source>
        <dbReference type="ARBA" id="ARBA00022989"/>
    </source>
</evidence>
<keyword evidence="3 7" id="KW-0812">Transmembrane</keyword>